<reference evidence="1" key="1">
    <citation type="submission" date="2022-07" db="EMBL/GenBank/DDBJ databases">
        <title>Genome Sequence of Phlebia brevispora.</title>
        <authorList>
            <person name="Buettner E."/>
        </authorList>
    </citation>
    <scope>NUCLEOTIDE SEQUENCE</scope>
    <source>
        <strain evidence="1">MPL23</strain>
    </source>
</reference>
<evidence type="ECO:0000313" key="2">
    <source>
        <dbReference type="Proteomes" id="UP001148662"/>
    </source>
</evidence>
<keyword evidence="2" id="KW-1185">Reference proteome</keyword>
<dbReference type="EMBL" id="JANHOG010000233">
    <property type="protein sequence ID" value="KAJ3556530.1"/>
    <property type="molecule type" value="Genomic_DNA"/>
</dbReference>
<gene>
    <name evidence="1" type="ORF">NM688_g1979</name>
</gene>
<dbReference type="Proteomes" id="UP001148662">
    <property type="component" value="Unassembled WGS sequence"/>
</dbReference>
<sequence length="338" mass="37216">MSTASANVSLPTTQAEWKKALDDLPSNPEKLPVFFFGHGSPMLAFPESDMEDRSDPVFYHMGPKGPLANFLKDFGPVLLSKYKPKAIVVFSAHWESDSERLVTDYGDENPLLYDYYGFPSSLYELKFKSRGDSALSQHIVQLFKDAGFLARTTTKLESRGMNGRGGRGAGLDHGVFVPFRLMFGEEFTDIPIVEVAMDGSLDPQKNWAVGQAVKKLREEQVLILSGGLTIHNLGDFSAFSESTANPLYKSFAQAILDAVTVPDANKRKQALINLTKHAGFRISHPRADHFVPIYIAAGAGEGGGCQGGFRSVRRTGICLRCVNIQDVCLYQFAPPRMQ</sequence>
<accession>A0ACC1T9N6</accession>
<organism evidence="1 2">
    <name type="scientific">Phlebia brevispora</name>
    <dbReference type="NCBI Taxonomy" id="194682"/>
    <lineage>
        <taxon>Eukaryota</taxon>
        <taxon>Fungi</taxon>
        <taxon>Dikarya</taxon>
        <taxon>Basidiomycota</taxon>
        <taxon>Agaricomycotina</taxon>
        <taxon>Agaricomycetes</taxon>
        <taxon>Polyporales</taxon>
        <taxon>Meruliaceae</taxon>
        <taxon>Phlebia</taxon>
    </lineage>
</organism>
<evidence type="ECO:0000313" key="1">
    <source>
        <dbReference type="EMBL" id="KAJ3556530.1"/>
    </source>
</evidence>
<protein>
    <submittedName>
        <fullName evidence="1">Uncharacterized protein</fullName>
    </submittedName>
</protein>
<comment type="caution">
    <text evidence="1">The sequence shown here is derived from an EMBL/GenBank/DDBJ whole genome shotgun (WGS) entry which is preliminary data.</text>
</comment>
<proteinExistence type="predicted"/>
<name>A0ACC1T9N6_9APHY</name>